<feature type="domain" description="HTH marR-type" evidence="4">
    <location>
        <begin position="2"/>
        <end position="136"/>
    </location>
</feature>
<dbReference type="InterPro" id="IPR011991">
    <property type="entry name" value="ArsR-like_HTH"/>
</dbReference>
<evidence type="ECO:0000313" key="6">
    <source>
        <dbReference type="Proteomes" id="UP001500620"/>
    </source>
</evidence>
<name>A0ABP8D9L5_9ACTN</name>
<gene>
    <name evidence="5" type="ORF">GCM10022255_040130</name>
</gene>
<evidence type="ECO:0000256" key="3">
    <source>
        <dbReference type="ARBA" id="ARBA00023163"/>
    </source>
</evidence>
<dbReference type="PANTHER" id="PTHR33164">
    <property type="entry name" value="TRANSCRIPTIONAL REGULATOR, MARR FAMILY"/>
    <property type="match status" value="1"/>
</dbReference>
<dbReference type="InterPro" id="IPR039422">
    <property type="entry name" value="MarR/SlyA-like"/>
</dbReference>
<dbReference type="InterPro" id="IPR036390">
    <property type="entry name" value="WH_DNA-bd_sf"/>
</dbReference>
<dbReference type="SMART" id="SM00347">
    <property type="entry name" value="HTH_MARR"/>
    <property type="match status" value="1"/>
</dbReference>
<evidence type="ECO:0000256" key="1">
    <source>
        <dbReference type="ARBA" id="ARBA00023015"/>
    </source>
</evidence>
<dbReference type="InterPro" id="IPR023187">
    <property type="entry name" value="Tscrpt_reg_MarR-type_CS"/>
</dbReference>
<organism evidence="5 6">
    <name type="scientific">Dactylosporangium darangshiense</name>
    <dbReference type="NCBI Taxonomy" id="579108"/>
    <lineage>
        <taxon>Bacteria</taxon>
        <taxon>Bacillati</taxon>
        <taxon>Actinomycetota</taxon>
        <taxon>Actinomycetes</taxon>
        <taxon>Micromonosporales</taxon>
        <taxon>Micromonosporaceae</taxon>
        <taxon>Dactylosporangium</taxon>
    </lineage>
</organism>
<comment type="caution">
    <text evidence="5">The sequence shown here is derived from an EMBL/GenBank/DDBJ whole genome shotgun (WGS) entry which is preliminary data.</text>
</comment>
<dbReference type="SUPFAM" id="SSF46785">
    <property type="entry name" value="Winged helix' DNA-binding domain"/>
    <property type="match status" value="1"/>
</dbReference>
<protein>
    <recommendedName>
        <fullName evidence="4">HTH marR-type domain-containing protein</fullName>
    </recommendedName>
</protein>
<dbReference type="PANTHER" id="PTHR33164:SF43">
    <property type="entry name" value="HTH-TYPE TRANSCRIPTIONAL REPRESSOR YETL"/>
    <property type="match status" value="1"/>
</dbReference>
<evidence type="ECO:0000313" key="5">
    <source>
        <dbReference type="EMBL" id="GAA4250653.1"/>
    </source>
</evidence>
<dbReference type="CDD" id="cd00090">
    <property type="entry name" value="HTH_ARSR"/>
    <property type="match status" value="1"/>
</dbReference>
<dbReference type="EMBL" id="BAABAT010000010">
    <property type="protein sequence ID" value="GAA4250653.1"/>
    <property type="molecule type" value="Genomic_DNA"/>
</dbReference>
<dbReference type="Gene3D" id="1.10.10.10">
    <property type="entry name" value="Winged helix-like DNA-binding domain superfamily/Winged helix DNA-binding domain"/>
    <property type="match status" value="1"/>
</dbReference>
<dbReference type="PROSITE" id="PS50995">
    <property type="entry name" value="HTH_MARR_2"/>
    <property type="match status" value="1"/>
</dbReference>
<reference evidence="6" key="1">
    <citation type="journal article" date="2019" name="Int. J. Syst. Evol. Microbiol.">
        <title>The Global Catalogue of Microorganisms (GCM) 10K type strain sequencing project: providing services to taxonomists for standard genome sequencing and annotation.</title>
        <authorList>
            <consortium name="The Broad Institute Genomics Platform"/>
            <consortium name="The Broad Institute Genome Sequencing Center for Infectious Disease"/>
            <person name="Wu L."/>
            <person name="Ma J."/>
        </authorList>
    </citation>
    <scope>NUCLEOTIDE SEQUENCE [LARGE SCALE GENOMIC DNA]</scope>
    <source>
        <strain evidence="6">JCM 17441</strain>
    </source>
</reference>
<keyword evidence="2" id="KW-0238">DNA-binding</keyword>
<evidence type="ECO:0000259" key="4">
    <source>
        <dbReference type="PROSITE" id="PS50995"/>
    </source>
</evidence>
<accession>A0ABP8D9L5</accession>
<keyword evidence="1" id="KW-0805">Transcription regulation</keyword>
<sequence>MTPPLARLLVMAGRRLGDQLSERLEAKGWRDVPPPAGYVLLAARGGPTTGGEIAQALGMTKQSASKALDQLERRGFIQRTSIPQDGRVRNVELTPRGRELLAVLEEIDLELEREWAAVIGAEAVESMRAALSRMLPEAPR</sequence>
<evidence type="ECO:0000256" key="2">
    <source>
        <dbReference type="ARBA" id="ARBA00023125"/>
    </source>
</evidence>
<keyword evidence="6" id="KW-1185">Reference proteome</keyword>
<dbReference type="Pfam" id="PF12802">
    <property type="entry name" value="MarR_2"/>
    <property type="match status" value="1"/>
</dbReference>
<dbReference type="PROSITE" id="PS01117">
    <property type="entry name" value="HTH_MARR_1"/>
    <property type="match status" value="1"/>
</dbReference>
<keyword evidence="3" id="KW-0804">Transcription</keyword>
<dbReference type="InterPro" id="IPR000835">
    <property type="entry name" value="HTH_MarR-typ"/>
</dbReference>
<dbReference type="PRINTS" id="PR00598">
    <property type="entry name" value="HTHMARR"/>
</dbReference>
<dbReference type="RefSeq" id="WP_345128619.1">
    <property type="nucleotide sequence ID" value="NZ_BAABAT010000010.1"/>
</dbReference>
<dbReference type="Proteomes" id="UP001500620">
    <property type="component" value="Unassembled WGS sequence"/>
</dbReference>
<dbReference type="InterPro" id="IPR036388">
    <property type="entry name" value="WH-like_DNA-bd_sf"/>
</dbReference>
<proteinExistence type="predicted"/>